<protein>
    <submittedName>
        <fullName evidence="1">HEAT repeat domain-containing protein</fullName>
    </submittedName>
</protein>
<dbReference type="EMBL" id="QRBE01000003">
    <property type="protein sequence ID" value="RDS82761.1"/>
    <property type="molecule type" value="Genomic_DNA"/>
</dbReference>
<organism evidence="1 2">
    <name type="scientific">Dyella monticola</name>
    <dbReference type="NCBI Taxonomy" id="1927958"/>
    <lineage>
        <taxon>Bacteria</taxon>
        <taxon>Pseudomonadati</taxon>
        <taxon>Pseudomonadota</taxon>
        <taxon>Gammaproteobacteria</taxon>
        <taxon>Lysobacterales</taxon>
        <taxon>Rhodanobacteraceae</taxon>
        <taxon>Dyella</taxon>
    </lineage>
</organism>
<dbReference type="Proteomes" id="UP000254258">
    <property type="component" value="Unassembled WGS sequence"/>
</dbReference>
<proteinExistence type="predicted"/>
<accession>A0A370X3E6</accession>
<sequence>MALIIIDEFVRSHPIVSEIEARADSEIPFNFASERVFLTKIAESGLAQYAVRQALIHASKSDDFQLSNFSMTGSIQLWTLLVTNLFAMNIVIRDPSTDAQNIGNGSRPSFRIQPYASDVFIHTIKADGALLHQYRTGEAGAPPSLVKSGQQKLANGVSMLIPAMTQAVSFETEDVLITLEIIGPTKQTVLPMFDSDSLRLSGYISTDPTASRLELLTYTLAEFRDVESFEQIAALTDHREHYVRWNAARHLLRIDPSRARHYVEKALGDTHEEVRDAAQTTMKLFFS</sequence>
<evidence type="ECO:0000313" key="2">
    <source>
        <dbReference type="Proteomes" id="UP000254258"/>
    </source>
</evidence>
<gene>
    <name evidence="1" type="ORF">DWU98_06305</name>
</gene>
<dbReference type="InterPro" id="IPR016024">
    <property type="entry name" value="ARM-type_fold"/>
</dbReference>
<keyword evidence="2" id="KW-1185">Reference proteome</keyword>
<evidence type="ECO:0000313" key="1">
    <source>
        <dbReference type="EMBL" id="RDS82761.1"/>
    </source>
</evidence>
<dbReference type="AlphaFoldDB" id="A0A370X3E6"/>
<name>A0A370X3E6_9GAMM</name>
<dbReference type="InterPro" id="IPR011989">
    <property type="entry name" value="ARM-like"/>
</dbReference>
<reference evidence="1 2" key="1">
    <citation type="submission" date="2018-07" db="EMBL/GenBank/DDBJ databases">
        <title>Dyella monticola sp. nov. and Dyella psychrodurans sp. nov. isolated from monsoon evergreen broad-leaved forest soil of Dinghu Mountain, China.</title>
        <authorList>
            <person name="Gao Z."/>
            <person name="Qiu L."/>
        </authorList>
    </citation>
    <scope>NUCLEOTIDE SEQUENCE [LARGE SCALE GENOMIC DNA]</scope>
    <source>
        <strain evidence="1 2">4G-K06</strain>
    </source>
</reference>
<dbReference type="SUPFAM" id="SSF48371">
    <property type="entry name" value="ARM repeat"/>
    <property type="match status" value="1"/>
</dbReference>
<dbReference type="Gene3D" id="1.25.10.10">
    <property type="entry name" value="Leucine-rich Repeat Variant"/>
    <property type="match status" value="1"/>
</dbReference>
<comment type="caution">
    <text evidence="1">The sequence shown here is derived from an EMBL/GenBank/DDBJ whole genome shotgun (WGS) entry which is preliminary data.</text>
</comment>